<evidence type="ECO:0000259" key="11">
    <source>
        <dbReference type="PROSITE" id="PS51177"/>
    </source>
</evidence>
<evidence type="ECO:0000313" key="12">
    <source>
        <dbReference type="EMBL" id="AKT43402.1"/>
    </source>
</evidence>
<feature type="domain" description="Lumazine-binding" evidence="11">
    <location>
        <begin position="94"/>
        <end position="195"/>
    </location>
</feature>
<dbReference type="PIRSF" id="PIRSF000498">
    <property type="entry name" value="Riboflavin_syn_A"/>
    <property type="match status" value="1"/>
</dbReference>
<dbReference type="NCBIfam" id="TIGR00187">
    <property type="entry name" value="ribE"/>
    <property type="match status" value="1"/>
</dbReference>
<dbReference type="GO" id="GO:0004746">
    <property type="term" value="F:riboflavin synthase activity"/>
    <property type="evidence" value="ECO:0007669"/>
    <property type="project" value="UniProtKB-UniRule"/>
</dbReference>
<dbReference type="SUPFAM" id="SSF63380">
    <property type="entry name" value="Riboflavin synthase domain-like"/>
    <property type="match status" value="2"/>
</dbReference>
<evidence type="ECO:0000256" key="5">
    <source>
        <dbReference type="ARBA" id="ARBA00013950"/>
    </source>
</evidence>
<dbReference type="InterPro" id="IPR017938">
    <property type="entry name" value="Riboflavin_synthase-like_b-brl"/>
</dbReference>
<proteinExistence type="predicted"/>
<evidence type="ECO:0000256" key="3">
    <source>
        <dbReference type="ARBA" id="ARBA00004887"/>
    </source>
</evidence>
<evidence type="ECO:0000256" key="4">
    <source>
        <dbReference type="ARBA" id="ARBA00012827"/>
    </source>
</evidence>
<feature type="repeat" description="Lumazine-binding" evidence="10">
    <location>
        <begin position="1"/>
        <end position="93"/>
    </location>
</feature>
<dbReference type="PANTHER" id="PTHR21098">
    <property type="entry name" value="RIBOFLAVIN SYNTHASE ALPHA CHAIN"/>
    <property type="match status" value="1"/>
</dbReference>
<reference evidence="12 13" key="1">
    <citation type="submission" date="2015-07" db="EMBL/GenBank/DDBJ databases">
        <title>Genome analysis of myxobacterium Chondromyces crocatus Cm c5 reveals a high potential for natural compound synthesis and the genetic basis for the loss of fruiting body formation.</title>
        <authorList>
            <person name="Zaburannyi N."/>
            <person name="Bunk B."/>
            <person name="Maier J."/>
            <person name="Overmann J."/>
            <person name="Mueller R."/>
        </authorList>
    </citation>
    <scope>NUCLEOTIDE SEQUENCE [LARGE SCALE GENOMIC DNA]</scope>
    <source>
        <strain evidence="12 13">Cm c5</strain>
    </source>
</reference>
<evidence type="ECO:0000256" key="2">
    <source>
        <dbReference type="ARBA" id="ARBA00002803"/>
    </source>
</evidence>
<dbReference type="RefSeq" id="WP_050434872.1">
    <property type="nucleotide sequence ID" value="NZ_CP012159.1"/>
</dbReference>
<dbReference type="EC" id="2.5.1.9" evidence="4 9"/>
<feature type="repeat" description="Lumazine-binding" evidence="10">
    <location>
        <begin position="94"/>
        <end position="195"/>
    </location>
</feature>
<dbReference type="NCBIfam" id="NF006767">
    <property type="entry name" value="PRK09289.1"/>
    <property type="match status" value="1"/>
</dbReference>
<dbReference type="GO" id="GO:0009231">
    <property type="term" value="P:riboflavin biosynthetic process"/>
    <property type="evidence" value="ECO:0007669"/>
    <property type="project" value="UniProtKB-KW"/>
</dbReference>
<keyword evidence="8" id="KW-0677">Repeat</keyword>
<dbReference type="KEGG" id="ccro:CMC5_076340"/>
<gene>
    <name evidence="12" type="primary">ribE</name>
    <name evidence="12" type="ORF">CMC5_076340</name>
</gene>
<accession>A0A0K1ERW7</accession>
<protein>
    <recommendedName>
        <fullName evidence="5 9">Riboflavin synthase</fullName>
        <ecNumber evidence="4 9">2.5.1.9</ecNumber>
    </recommendedName>
</protein>
<keyword evidence="13" id="KW-1185">Reference proteome</keyword>
<dbReference type="AlphaFoldDB" id="A0A0K1ERW7"/>
<comment type="catalytic activity">
    <reaction evidence="1">
        <text>2 6,7-dimethyl-8-(1-D-ribityl)lumazine + H(+) = 5-amino-6-(D-ribitylamino)uracil + riboflavin</text>
        <dbReference type="Rhea" id="RHEA:20772"/>
        <dbReference type="ChEBI" id="CHEBI:15378"/>
        <dbReference type="ChEBI" id="CHEBI:15934"/>
        <dbReference type="ChEBI" id="CHEBI:57986"/>
        <dbReference type="ChEBI" id="CHEBI:58201"/>
        <dbReference type="EC" id="2.5.1.9"/>
    </reaction>
</comment>
<dbReference type="PATRIC" id="fig|52.7.peg.8397"/>
<dbReference type="InterPro" id="IPR023366">
    <property type="entry name" value="ATP_synth_asu-like_sf"/>
</dbReference>
<evidence type="ECO:0000256" key="8">
    <source>
        <dbReference type="ARBA" id="ARBA00022737"/>
    </source>
</evidence>
<dbReference type="Pfam" id="PF00677">
    <property type="entry name" value="Lum_binding"/>
    <property type="match status" value="2"/>
</dbReference>
<dbReference type="Gene3D" id="2.40.30.20">
    <property type="match status" value="2"/>
</dbReference>
<dbReference type="InterPro" id="IPR001783">
    <property type="entry name" value="Lumazine-bd"/>
</dbReference>
<dbReference type="STRING" id="52.CMC5_076340"/>
<dbReference type="Proteomes" id="UP000067626">
    <property type="component" value="Chromosome"/>
</dbReference>
<feature type="domain" description="Lumazine-binding" evidence="11">
    <location>
        <begin position="1"/>
        <end position="93"/>
    </location>
</feature>
<dbReference type="CDD" id="cd00402">
    <property type="entry name" value="Riboflavin_synthase_like"/>
    <property type="match status" value="1"/>
</dbReference>
<name>A0A0K1ERW7_CHOCO</name>
<evidence type="ECO:0000256" key="7">
    <source>
        <dbReference type="ARBA" id="ARBA00022679"/>
    </source>
</evidence>
<comment type="pathway">
    <text evidence="3">Cofactor biosynthesis; riboflavin biosynthesis; riboflavin from 2-hydroxy-3-oxobutyl phosphate and 5-amino-6-(D-ribitylamino)uracil: step 2/2.</text>
</comment>
<evidence type="ECO:0000256" key="10">
    <source>
        <dbReference type="PROSITE-ProRule" id="PRU00524"/>
    </source>
</evidence>
<evidence type="ECO:0000313" key="13">
    <source>
        <dbReference type="Proteomes" id="UP000067626"/>
    </source>
</evidence>
<evidence type="ECO:0000256" key="6">
    <source>
        <dbReference type="ARBA" id="ARBA00022619"/>
    </source>
</evidence>
<dbReference type="FunFam" id="2.40.30.20:FF:000004">
    <property type="entry name" value="Riboflavin synthase, alpha subunit"/>
    <property type="match status" value="1"/>
</dbReference>
<dbReference type="OrthoDB" id="9788537at2"/>
<keyword evidence="7 12" id="KW-0808">Transferase</keyword>
<organism evidence="12 13">
    <name type="scientific">Chondromyces crocatus</name>
    <dbReference type="NCBI Taxonomy" id="52"/>
    <lineage>
        <taxon>Bacteria</taxon>
        <taxon>Pseudomonadati</taxon>
        <taxon>Myxococcota</taxon>
        <taxon>Polyangia</taxon>
        <taxon>Polyangiales</taxon>
        <taxon>Polyangiaceae</taxon>
        <taxon>Chondromyces</taxon>
    </lineage>
</organism>
<dbReference type="PANTHER" id="PTHR21098:SF12">
    <property type="entry name" value="RIBOFLAVIN SYNTHASE"/>
    <property type="match status" value="1"/>
</dbReference>
<comment type="function">
    <text evidence="2">Catalyzes the dismutation of two molecules of 6,7-dimethyl-8-ribityllumazine, resulting in the formation of riboflavin and 5-amino-6-(D-ribitylamino)uracil.</text>
</comment>
<keyword evidence="6" id="KW-0686">Riboflavin biosynthesis</keyword>
<evidence type="ECO:0000256" key="1">
    <source>
        <dbReference type="ARBA" id="ARBA00000968"/>
    </source>
</evidence>
<evidence type="ECO:0000256" key="9">
    <source>
        <dbReference type="NCBIfam" id="TIGR00187"/>
    </source>
</evidence>
<dbReference type="InterPro" id="IPR026017">
    <property type="entry name" value="Lumazine-bd_dom"/>
</dbReference>
<sequence>MFTGLVETIGVLRRRAGAPLARALIEGQLGVLVLGDSISVNGACLTVDRITPGGFECDMSPETLERTTLGRLPLGARVHLEPATPLGGRMGGHVVLGHVDGIGRVTATERAGAALRLEVSAPAELARFIAQKGSIAIDGASLTVNAAGEPRGSSFTFDVMLVPHTLGKTLLGELKPGSAVNLEVDVLARYVARQLEVVALQGRSVPTHEGREEADEHVDPDQRILQKLRAAGFA</sequence>
<dbReference type="PROSITE" id="PS51177">
    <property type="entry name" value="LUMAZINE_BIND"/>
    <property type="match status" value="2"/>
</dbReference>
<dbReference type="EMBL" id="CP012159">
    <property type="protein sequence ID" value="AKT43402.1"/>
    <property type="molecule type" value="Genomic_DNA"/>
</dbReference>